<evidence type="ECO:0000256" key="1">
    <source>
        <dbReference type="SAM" id="Phobius"/>
    </source>
</evidence>
<dbReference type="AlphaFoldDB" id="I0HQI0"/>
<feature type="transmembrane region" description="Helical" evidence="1">
    <location>
        <begin position="149"/>
        <end position="169"/>
    </location>
</feature>
<sequence>MQRWRGVVRKAHLWLGLGLGGLFAVLGLSGSVLVFYEAVDAALNPEIRVQSRLPAPGWDSPVWDQALATVRARWPERRGAWRFEATGRPGPLAARYQPPGVGHHGQRIMVWLSPDGRQVLREDEWGRYAMTWLYDLHMNLLLGEGGRAVVGWAGVATAALLASGLWAWWPRGSWRRALHFKREAERTRRLRDLHKLAGLAGLPLLAMLVVTGVMLALPDESNAVLARTLGPVTKPGPVRAASSGEPVGIATALAAAHRVMPAGRLAWVEAPGPGFGAYMVRVQQPGDPSYRFPHSSVWIDPASGAVLAVQDRQRFGASNLVNNWLHPLHDASAGGLWLRVPVALAGLLPALLLATGVWRWALLRRARREAFSRRAA</sequence>
<feature type="transmembrane region" description="Helical" evidence="1">
    <location>
        <begin position="12"/>
        <end position="36"/>
    </location>
</feature>
<dbReference type="EMBL" id="AP012320">
    <property type="protein sequence ID" value="BAL95267.1"/>
    <property type="molecule type" value="Genomic_DNA"/>
</dbReference>
<dbReference type="PANTHER" id="PTHR34219">
    <property type="entry name" value="IRON-REGULATED INNER MEMBRANE PROTEIN-RELATED"/>
    <property type="match status" value="1"/>
</dbReference>
<accession>I0HQI0</accession>
<keyword evidence="1" id="KW-0472">Membrane</keyword>
<keyword evidence="1" id="KW-0812">Transmembrane</keyword>
<keyword evidence="1" id="KW-1133">Transmembrane helix</keyword>
<organism evidence="2 3">
    <name type="scientific">Rubrivivax gelatinosus (strain NBRC 100245 / IL144)</name>
    <dbReference type="NCBI Taxonomy" id="983917"/>
    <lineage>
        <taxon>Bacteria</taxon>
        <taxon>Pseudomonadati</taxon>
        <taxon>Pseudomonadota</taxon>
        <taxon>Betaproteobacteria</taxon>
        <taxon>Burkholderiales</taxon>
        <taxon>Sphaerotilaceae</taxon>
        <taxon>Rubrivivax</taxon>
    </lineage>
</organism>
<proteinExistence type="predicted"/>
<dbReference type="KEGG" id="rge:RGE_19260"/>
<dbReference type="STRING" id="983917.RGE_19260"/>
<reference evidence="2 3" key="1">
    <citation type="journal article" date="2012" name="J. Bacteriol.">
        <title>Complete genome sequence of phototrophic betaproteobacterium Rubrivivax gelatinosus IL144.</title>
        <authorList>
            <person name="Nagashima S."/>
            <person name="Kamimura A."/>
            <person name="Shimizu T."/>
            <person name="Nakamura-isaki S."/>
            <person name="Aono E."/>
            <person name="Sakamoto K."/>
            <person name="Ichikawa N."/>
            <person name="Nakazawa H."/>
            <person name="Sekine M."/>
            <person name="Yamazaki S."/>
            <person name="Fujita N."/>
            <person name="Shimada K."/>
            <person name="Hanada S."/>
            <person name="Nagashima K.V.P."/>
        </authorList>
    </citation>
    <scope>NUCLEOTIDE SEQUENCE [LARGE SCALE GENOMIC DNA]</scope>
    <source>
        <strain evidence="3">NBRC 100245 / IL144</strain>
    </source>
</reference>
<evidence type="ECO:0000313" key="2">
    <source>
        <dbReference type="EMBL" id="BAL95267.1"/>
    </source>
</evidence>
<dbReference type="RefSeq" id="WP_014428130.1">
    <property type="nucleotide sequence ID" value="NC_017075.1"/>
</dbReference>
<keyword evidence="3" id="KW-1185">Reference proteome</keyword>
<gene>
    <name evidence="2" type="ordered locus">RGE_19260</name>
</gene>
<protein>
    <submittedName>
        <fullName evidence="2">PepSY-associated TM helix domain protein</fullName>
    </submittedName>
</protein>
<dbReference type="Pfam" id="PF03929">
    <property type="entry name" value="PepSY_TM"/>
    <property type="match status" value="1"/>
</dbReference>
<dbReference type="PATRIC" id="fig|983917.3.peg.1859"/>
<dbReference type="InterPro" id="IPR005625">
    <property type="entry name" value="PepSY-ass_TM"/>
</dbReference>
<evidence type="ECO:0000313" key="3">
    <source>
        <dbReference type="Proteomes" id="UP000007883"/>
    </source>
</evidence>
<dbReference type="eggNOG" id="COG3182">
    <property type="taxonomic scope" value="Bacteria"/>
</dbReference>
<dbReference type="Proteomes" id="UP000007883">
    <property type="component" value="Chromosome"/>
</dbReference>
<dbReference type="HOGENOM" id="CLU_031962_4_2_4"/>
<feature type="transmembrane region" description="Helical" evidence="1">
    <location>
        <begin position="336"/>
        <end position="358"/>
    </location>
</feature>
<feature type="transmembrane region" description="Helical" evidence="1">
    <location>
        <begin position="196"/>
        <end position="217"/>
    </location>
</feature>
<name>I0HQI0_RUBGI</name>